<proteinExistence type="inferred from homology"/>
<sequence length="395" mass="45774">MKKIVLKDITLSNRTFKRLDILLHSDGSLVLLPTLFSIYTYNRSLSLVMRDVRNEILSQDVYRQTEINEQQIAFGTCVAYVARIFELAKYCDNLKEAHLDMNNNKFMNLYLNEVLGKRVKSVTTLELAKRALTSYRLFLSTLRIGDIPSLTLNREVLANLNSSKIVHSASDYVSREERSLIMQACRNERDRLIIRCGYQLGLRTSENRALCLHDQKIKCVTKPGLLSLFKQLDSSQQETFVYTLNGIYTKYKKSRDIYIPRTLLETFRSYYENERKQFIERHQVDDSIWLFIRYDPAGAGQQISERHATNIFNQALCDSNLENSSLSYHKLRHTFATEYYASLIQKESGLGYSEATALFLVAKRLGHSKSGTTERYIRLIEDMSIIEGKLTFPLK</sequence>
<evidence type="ECO:0000313" key="8">
    <source>
        <dbReference type="Proteomes" id="UP000199424"/>
    </source>
</evidence>
<organism evidence="7 8">
    <name type="scientific">Pseudidiomarina maritima</name>
    <dbReference type="NCBI Taxonomy" id="519453"/>
    <lineage>
        <taxon>Bacteria</taxon>
        <taxon>Pseudomonadati</taxon>
        <taxon>Pseudomonadota</taxon>
        <taxon>Gammaproteobacteria</taxon>
        <taxon>Alteromonadales</taxon>
        <taxon>Idiomarinaceae</taxon>
        <taxon>Pseudidiomarina</taxon>
    </lineage>
</organism>
<keyword evidence="5" id="KW-0812">Transmembrane</keyword>
<dbReference type="SUPFAM" id="SSF56349">
    <property type="entry name" value="DNA breaking-rejoining enzymes"/>
    <property type="match status" value="1"/>
</dbReference>
<keyword evidence="5" id="KW-0472">Membrane</keyword>
<dbReference type="RefSeq" id="WP_092857305.1">
    <property type="nucleotide sequence ID" value="NZ_FOYU01000002.1"/>
</dbReference>
<reference evidence="8" key="1">
    <citation type="submission" date="2016-10" db="EMBL/GenBank/DDBJ databases">
        <authorList>
            <person name="Varghese N."/>
            <person name="Submissions S."/>
        </authorList>
    </citation>
    <scope>NUCLEOTIDE SEQUENCE [LARGE SCALE GENOMIC DNA]</scope>
    <source>
        <strain evidence="8">CGMCC 1.7285</strain>
    </source>
</reference>
<evidence type="ECO:0000256" key="3">
    <source>
        <dbReference type="ARBA" id="ARBA00023125"/>
    </source>
</evidence>
<dbReference type="Gene3D" id="1.10.443.10">
    <property type="entry name" value="Intergrase catalytic core"/>
    <property type="match status" value="1"/>
</dbReference>
<evidence type="ECO:0000256" key="2">
    <source>
        <dbReference type="ARBA" id="ARBA00022908"/>
    </source>
</evidence>
<evidence type="ECO:0000259" key="6">
    <source>
        <dbReference type="PROSITE" id="PS51898"/>
    </source>
</evidence>
<evidence type="ECO:0000313" key="7">
    <source>
        <dbReference type="EMBL" id="SFR50461.1"/>
    </source>
</evidence>
<protein>
    <submittedName>
        <fullName evidence="7">Site-specific recombinase XerD</fullName>
    </submittedName>
</protein>
<keyword evidence="3" id="KW-0238">DNA-binding</keyword>
<feature type="transmembrane region" description="Helical" evidence="5">
    <location>
        <begin position="21"/>
        <end position="41"/>
    </location>
</feature>
<dbReference type="PANTHER" id="PTHR30349:SF41">
    <property type="entry name" value="INTEGRASE_RECOMBINASE PROTEIN MJ0367-RELATED"/>
    <property type="match status" value="1"/>
</dbReference>
<gene>
    <name evidence="7" type="ORF">SAMN04488070_1571</name>
</gene>
<keyword evidence="8" id="KW-1185">Reference proteome</keyword>
<dbReference type="GO" id="GO:0003677">
    <property type="term" value="F:DNA binding"/>
    <property type="evidence" value="ECO:0007669"/>
    <property type="project" value="UniProtKB-KW"/>
</dbReference>
<dbReference type="GO" id="GO:0015074">
    <property type="term" value="P:DNA integration"/>
    <property type="evidence" value="ECO:0007669"/>
    <property type="project" value="UniProtKB-KW"/>
</dbReference>
<dbReference type="PANTHER" id="PTHR30349">
    <property type="entry name" value="PHAGE INTEGRASE-RELATED"/>
    <property type="match status" value="1"/>
</dbReference>
<dbReference type="InterPro" id="IPR050090">
    <property type="entry name" value="Tyrosine_recombinase_XerCD"/>
</dbReference>
<evidence type="ECO:0000256" key="4">
    <source>
        <dbReference type="ARBA" id="ARBA00023172"/>
    </source>
</evidence>
<evidence type="ECO:0000256" key="5">
    <source>
        <dbReference type="SAM" id="Phobius"/>
    </source>
</evidence>
<keyword evidence="2" id="KW-0229">DNA integration</keyword>
<dbReference type="EMBL" id="FOYU01000002">
    <property type="protein sequence ID" value="SFR50461.1"/>
    <property type="molecule type" value="Genomic_DNA"/>
</dbReference>
<feature type="domain" description="Tyr recombinase" evidence="6">
    <location>
        <begin position="168"/>
        <end position="391"/>
    </location>
</feature>
<dbReference type="InterPro" id="IPR002104">
    <property type="entry name" value="Integrase_catalytic"/>
</dbReference>
<comment type="similarity">
    <text evidence="1">Belongs to the 'phage' integrase family.</text>
</comment>
<dbReference type="CDD" id="cd00397">
    <property type="entry name" value="DNA_BRE_C"/>
    <property type="match status" value="1"/>
</dbReference>
<evidence type="ECO:0000256" key="1">
    <source>
        <dbReference type="ARBA" id="ARBA00008857"/>
    </source>
</evidence>
<name>A0A1I6H7Y4_9GAMM</name>
<keyword evidence="5" id="KW-1133">Transmembrane helix</keyword>
<dbReference type="PROSITE" id="PS51898">
    <property type="entry name" value="TYR_RECOMBINASE"/>
    <property type="match status" value="1"/>
</dbReference>
<dbReference type="Proteomes" id="UP000199424">
    <property type="component" value="Unassembled WGS sequence"/>
</dbReference>
<dbReference type="InterPro" id="IPR011010">
    <property type="entry name" value="DNA_brk_join_enz"/>
</dbReference>
<dbReference type="Pfam" id="PF00589">
    <property type="entry name" value="Phage_integrase"/>
    <property type="match status" value="1"/>
</dbReference>
<keyword evidence="4" id="KW-0233">DNA recombination</keyword>
<dbReference type="GO" id="GO:0006310">
    <property type="term" value="P:DNA recombination"/>
    <property type="evidence" value="ECO:0007669"/>
    <property type="project" value="UniProtKB-KW"/>
</dbReference>
<accession>A0A1I6H7Y4</accession>
<dbReference type="InterPro" id="IPR013762">
    <property type="entry name" value="Integrase-like_cat_sf"/>
</dbReference>
<dbReference type="AlphaFoldDB" id="A0A1I6H7Y4"/>